<feature type="compositionally biased region" description="Polar residues" evidence="1">
    <location>
        <begin position="34"/>
        <end position="43"/>
    </location>
</feature>
<feature type="region of interest" description="Disordered" evidence="1">
    <location>
        <begin position="99"/>
        <end position="120"/>
    </location>
</feature>
<dbReference type="EMBL" id="KZ370867">
    <property type="protein sequence ID" value="PIO57885.1"/>
    <property type="molecule type" value="Genomic_DNA"/>
</dbReference>
<dbReference type="AlphaFoldDB" id="A0A2G9TIW8"/>
<protein>
    <submittedName>
        <fullName evidence="2">Uncharacterized protein</fullName>
    </submittedName>
</protein>
<organism evidence="2 3">
    <name type="scientific">Teladorsagia circumcincta</name>
    <name type="common">Brown stomach worm</name>
    <name type="synonym">Ostertagia circumcincta</name>
    <dbReference type="NCBI Taxonomy" id="45464"/>
    <lineage>
        <taxon>Eukaryota</taxon>
        <taxon>Metazoa</taxon>
        <taxon>Ecdysozoa</taxon>
        <taxon>Nematoda</taxon>
        <taxon>Chromadorea</taxon>
        <taxon>Rhabditida</taxon>
        <taxon>Rhabditina</taxon>
        <taxon>Rhabditomorpha</taxon>
        <taxon>Strongyloidea</taxon>
        <taxon>Trichostrongylidae</taxon>
        <taxon>Teladorsagia</taxon>
    </lineage>
</organism>
<accession>A0A2G9TIW8</accession>
<feature type="compositionally biased region" description="Low complexity" evidence="1">
    <location>
        <begin position="1"/>
        <end position="14"/>
    </location>
</feature>
<evidence type="ECO:0000313" key="2">
    <source>
        <dbReference type="EMBL" id="PIO57885.1"/>
    </source>
</evidence>
<dbReference type="OrthoDB" id="5819793at2759"/>
<sequence>MTSTSGGTCSSATGPDEEEPAQDVKGKHFDKEGSVTTEDGFTDSNRDVKRSSGPAGTERQENTPDRFDILGQYIAQTLRELSPEVSSVKILEITTVLHTSTASTSNSKVNATKTSQNNRR</sequence>
<feature type="region of interest" description="Disordered" evidence="1">
    <location>
        <begin position="1"/>
        <end position="65"/>
    </location>
</feature>
<gene>
    <name evidence="2" type="ORF">TELCIR_20695</name>
</gene>
<feature type="compositionally biased region" description="Basic and acidic residues" evidence="1">
    <location>
        <begin position="22"/>
        <end position="33"/>
    </location>
</feature>
<reference evidence="2 3" key="1">
    <citation type="submission" date="2015-09" db="EMBL/GenBank/DDBJ databases">
        <title>Draft genome of the parasitic nematode Teladorsagia circumcincta isolate WARC Sus (inbred).</title>
        <authorList>
            <person name="Mitreva M."/>
        </authorList>
    </citation>
    <scope>NUCLEOTIDE SEQUENCE [LARGE SCALE GENOMIC DNA]</scope>
    <source>
        <strain evidence="2 3">S</strain>
    </source>
</reference>
<proteinExistence type="predicted"/>
<evidence type="ECO:0000313" key="3">
    <source>
        <dbReference type="Proteomes" id="UP000230423"/>
    </source>
</evidence>
<dbReference type="Proteomes" id="UP000230423">
    <property type="component" value="Unassembled WGS sequence"/>
</dbReference>
<evidence type="ECO:0000256" key="1">
    <source>
        <dbReference type="SAM" id="MobiDB-lite"/>
    </source>
</evidence>
<name>A0A2G9TIW8_TELCI</name>
<keyword evidence="3" id="KW-1185">Reference proteome</keyword>